<dbReference type="AlphaFoldDB" id="A0A9D9NPE5"/>
<proteinExistence type="predicted"/>
<reference evidence="2" key="2">
    <citation type="journal article" date="2021" name="PeerJ">
        <title>Extensive microbial diversity within the chicken gut microbiome revealed by metagenomics and culture.</title>
        <authorList>
            <person name="Gilroy R."/>
            <person name="Ravi A."/>
            <person name="Getino M."/>
            <person name="Pursley I."/>
            <person name="Horton D.L."/>
            <person name="Alikhan N.F."/>
            <person name="Baker D."/>
            <person name="Gharbi K."/>
            <person name="Hall N."/>
            <person name="Watson M."/>
            <person name="Adriaenssens E.M."/>
            <person name="Foster-Nyarko E."/>
            <person name="Jarju S."/>
            <person name="Secka A."/>
            <person name="Antonio M."/>
            <person name="Oren A."/>
            <person name="Chaudhuri R.R."/>
            <person name="La Ragione R."/>
            <person name="Hildebrand F."/>
            <person name="Pallen M.J."/>
        </authorList>
    </citation>
    <scope>NUCLEOTIDE SEQUENCE</scope>
    <source>
        <strain evidence="2">B3-1481</strain>
    </source>
</reference>
<dbReference type="EMBL" id="JADILW010000110">
    <property type="protein sequence ID" value="MBO8480901.1"/>
    <property type="molecule type" value="Genomic_DNA"/>
</dbReference>
<keyword evidence="1" id="KW-0732">Signal</keyword>
<comment type="caution">
    <text evidence="2">The sequence shown here is derived from an EMBL/GenBank/DDBJ whole genome shotgun (WGS) entry which is preliminary data.</text>
</comment>
<evidence type="ECO:0000313" key="2">
    <source>
        <dbReference type="EMBL" id="MBO8480901.1"/>
    </source>
</evidence>
<protein>
    <recommendedName>
        <fullName evidence="4">Outer membrane protein beta-barrel domain-containing protein</fullName>
    </recommendedName>
</protein>
<feature type="signal peptide" evidence="1">
    <location>
        <begin position="1"/>
        <end position="26"/>
    </location>
</feature>
<dbReference type="Proteomes" id="UP000823769">
    <property type="component" value="Unassembled WGS sequence"/>
</dbReference>
<reference evidence="2" key="1">
    <citation type="submission" date="2020-10" db="EMBL/GenBank/DDBJ databases">
        <authorList>
            <person name="Gilroy R."/>
        </authorList>
    </citation>
    <scope>NUCLEOTIDE SEQUENCE</scope>
    <source>
        <strain evidence="2">B3-1481</strain>
    </source>
</reference>
<evidence type="ECO:0008006" key="4">
    <source>
        <dbReference type="Google" id="ProtNLM"/>
    </source>
</evidence>
<sequence length="294" mass="32319">MYTLYNRRKITAALAAFALAGTTAGAQQAFNSLSFGVELGTTGVGVELAMPLVTDHMVFKLGFNAPSLSYGFSTTMPMDQVNATVDNINAQLQQLGLPEHIDTRMPDMELSLRPVLNLSTAKLMLEYYPFRKSSFHITAGAYFGMGDNFLSATLSADRAAWDSYTALRAEVDRLNAAYGEVDGYSEYSIGDIRYSLGDRSFEIAEQDGTGSFDAEILVRRVRPYLGLGFGRSVPKGHFGFQFDVGVWYHGAPVLSSSNEVAYDPSAEVLLDDISLLDELVLYPQVSLRLIYKIF</sequence>
<dbReference type="Gene3D" id="2.40.160.170">
    <property type="match status" value="1"/>
</dbReference>
<gene>
    <name evidence="2" type="ORF">IAB76_07360</name>
</gene>
<organism evidence="2 3">
    <name type="scientific">Candidatus Cryptobacteroides avistercoris</name>
    <dbReference type="NCBI Taxonomy" id="2840758"/>
    <lineage>
        <taxon>Bacteria</taxon>
        <taxon>Pseudomonadati</taxon>
        <taxon>Bacteroidota</taxon>
        <taxon>Bacteroidia</taxon>
        <taxon>Bacteroidales</taxon>
        <taxon>Candidatus Cryptobacteroides</taxon>
    </lineage>
</organism>
<accession>A0A9D9NPE5</accession>
<evidence type="ECO:0000313" key="3">
    <source>
        <dbReference type="Proteomes" id="UP000823769"/>
    </source>
</evidence>
<name>A0A9D9NPE5_9BACT</name>
<feature type="chain" id="PRO_5039196204" description="Outer membrane protein beta-barrel domain-containing protein" evidence="1">
    <location>
        <begin position="27"/>
        <end position="294"/>
    </location>
</feature>
<evidence type="ECO:0000256" key="1">
    <source>
        <dbReference type="SAM" id="SignalP"/>
    </source>
</evidence>